<sequence length="1221" mass="136389">MDAYPSDFVVHNLPFIVLSGLATSKEVDPPPSVQHVLPGRAVTSISSDIPPVDGDRANELLQEFLSADGTSAPWNARDFSRRGITHGFRIRSVGRNFQLPPKKADAPSNSETTPPGSPTIAAATSWVLHSPISPLSPASPSFPDGVIAPAWVAKHQHYVPSVFISFFNFTTDPITNSLHDNQLKTDINKIKGQIQKSDYRTRYVVVLLSDKTIIEAPDIEDRLAVIRRATGLDPKNSLFFLPPRTSRVELQAFVTSILAILQPVCVEYYRDLTKHARRKKGRGTIPPPTAPPTRGTSQTLSYPGWGVRYDFKLGILAEFRQEMDAAQRHYSTALEALFGAEGLFETTASWSPRWDEIRLLADVIALRHIRCQLWNNFPTSAVQSWLRYKYRLQDVLDRRGKGSNNYGWQAWESTWAQAMAEIVRRTELPIFKIRDPSSDPDPLIDFPGALYSQPEKQFPVGERLPPWELLHHAGYWHKIASDHAKKRYILAREMPEEDRTPPGMSPAAKVSARNQIYDHYLVPHPHEEYPVPGIGNGFEHWKDISAKLNDAIAEFKARGQHRKVDQMQLEVARTLLHVRKFDDALKVLRPLWETMAWRKEAIPGKTKYKYDLMTCLDVFSDAAADKVSVSLNAKDHISPLSTSFAFAEAEGNVGEPLRSQLAMTSNARPGSAPVTLSFIQYQFNGGLAEVRLTHDADGNSSGSASTMYSCTLEETHSATGKPRWAGTADLTLHPGQTKVYSFPLVLRESGDVDIAACVFGVTTEKFELACSDTDPETPTRPMWWIKSDAKIKSRSLKHGSGMSVHILPKPPKMEINLPDVRNQYYTDESVTLAIEILNQEEEDTEAVLEVRLLGRSKDTLSYTWLERPAESPMKEVPPALDGSTDVDLPGHVVGKLAQGARTTERICFIAPADPADYALEVKVLYHVLSDRDIPISKIMVADLVFNAPFEASYDLNARVHPDPWPSYFELQEAESNVNPESPDAFGIAQKWGLRAKVASFADEQLVVSDLAVEVHSIHGGATCDVTKEFNIEETAMEPQILSEWGFSLDIRKNNLEERRSTALDTTLNITWKRTSDPLASPVTSSLPIPRIQIPSSEPRVLASSHLSPTIPSLIHLDYVLENPTMHFLTFELAMEASEDFGFSGPKLRTLHLLPMSRQTVRYNLLSNVEGDWITPNLKVTDRYFNKTLKVQGTEGMRLDKKGVGIWVPEDGWKGEEGGKVE</sequence>
<dbReference type="VEuPathDB" id="FungiDB:CC77DRAFT_959559"/>
<evidence type="ECO:0000313" key="4">
    <source>
        <dbReference type="EMBL" id="RYN84699.1"/>
    </source>
</evidence>
<comment type="caution">
    <text evidence="4">The sequence shown here is derived from an EMBL/GenBank/DDBJ whole genome shotgun (WGS) entry which is preliminary data.</text>
</comment>
<evidence type="ECO:0008006" key="6">
    <source>
        <dbReference type="Google" id="ProtNLM"/>
    </source>
</evidence>
<accession>A0A4Q4NWN1</accession>
<dbReference type="EMBL" id="PDXD01000001">
    <property type="protein sequence ID" value="RYN84699.1"/>
    <property type="molecule type" value="Genomic_DNA"/>
</dbReference>
<feature type="domain" description="Gryzun putative trafficking through Golgi" evidence="2">
    <location>
        <begin position="629"/>
        <end position="1208"/>
    </location>
</feature>
<evidence type="ECO:0000259" key="2">
    <source>
        <dbReference type="Pfam" id="PF07919"/>
    </source>
</evidence>
<gene>
    <name evidence="4" type="ORF">AA0117_g45</name>
</gene>
<feature type="domain" description="Trafficking protein particle complex subunit 11" evidence="3">
    <location>
        <begin position="353"/>
        <end position="600"/>
    </location>
</feature>
<feature type="region of interest" description="Disordered" evidence="1">
    <location>
        <begin position="98"/>
        <end position="118"/>
    </location>
</feature>
<protein>
    <recommendedName>
        <fullName evidence="6">Trafficking protein particle complex subunit 11 domain-containing protein</fullName>
    </recommendedName>
</protein>
<dbReference type="InterPro" id="IPR021773">
    <property type="entry name" value="TPC11"/>
</dbReference>
<dbReference type="PANTHER" id="PTHR14374">
    <property type="entry name" value="FOIE GRAS"/>
    <property type="match status" value="1"/>
</dbReference>
<proteinExistence type="predicted"/>
<dbReference type="AlphaFoldDB" id="A0A4Q4NWN1"/>
<dbReference type="Pfam" id="PF07919">
    <property type="entry name" value="Gryzun"/>
    <property type="match status" value="1"/>
</dbReference>
<feature type="region of interest" description="Disordered" evidence="1">
    <location>
        <begin position="277"/>
        <end position="299"/>
    </location>
</feature>
<evidence type="ECO:0000313" key="5">
    <source>
        <dbReference type="Proteomes" id="UP000291422"/>
    </source>
</evidence>
<dbReference type="PANTHER" id="PTHR14374:SF0">
    <property type="entry name" value="TRAFFICKING PROTEIN PARTICLE COMPLEX SUBUNIT 11"/>
    <property type="match status" value="1"/>
</dbReference>
<dbReference type="InterPro" id="IPR012880">
    <property type="entry name" value="Gryzun"/>
</dbReference>
<evidence type="ECO:0000259" key="3">
    <source>
        <dbReference type="Pfam" id="PF11817"/>
    </source>
</evidence>
<organism evidence="4 5">
    <name type="scientific">Alternaria alternata</name>
    <name type="common">Alternaria rot fungus</name>
    <name type="synonym">Torula alternata</name>
    <dbReference type="NCBI Taxonomy" id="5599"/>
    <lineage>
        <taxon>Eukaryota</taxon>
        <taxon>Fungi</taxon>
        <taxon>Dikarya</taxon>
        <taxon>Ascomycota</taxon>
        <taxon>Pezizomycotina</taxon>
        <taxon>Dothideomycetes</taxon>
        <taxon>Pleosporomycetidae</taxon>
        <taxon>Pleosporales</taxon>
        <taxon>Pleosporineae</taxon>
        <taxon>Pleosporaceae</taxon>
        <taxon>Alternaria</taxon>
        <taxon>Alternaria sect. Alternaria</taxon>
        <taxon>Alternaria alternata complex</taxon>
    </lineage>
</organism>
<dbReference type="Proteomes" id="UP000291422">
    <property type="component" value="Unassembled WGS sequence"/>
</dbReference>
<dbReference type="Pfam" id="PF11817">
    <property type="entry name" value="Foie-gras_1"/>
    <property type="match status" value="1"/>
</dbReference>
<evidence type="ECO:0000256" key="1">
    <source>
        <dbReference type="SAM" id="MobiDB-lite"/>
    </source>
</evidence>
<name>A0A4Q4NWN1_ALTAL</name>
<reference evidence="5" key="1">
    <citation type="journal article" date="2019" name="bioRxiv">
        <title>Genomics, evolutionary history and diagnostics of the Alternaria alternata species group including apple and Asian pear pathotypes.</title>
        <authorList>
            <person name="Armitage A.D."/>
            <person name="Cockerton H.M."/>
            <person name="Sreenivasaprasad S."/>
            <person name="Woodhall J.W."/>
            <person name="Lane C.R."/>
            <person name="Harrison R.J."/>
            <person name="Clarkson J.P."/>
        </authorList>
    </citation>
    <scope>NUCLEOTIDE SEQUENCE [LARGE SCALE GENOMIC DNA]</scope>
    <source>
        <strain evidence="5">FERA 1177</strain>
    </source>
</reference>